<dbReference type="InterPro" id="IPR043129">
    <property type="entry name" value="ATPase_NBD"/>
</dbReference>
<accession>A0A4Q2D939</accession>
<evidence type="ECO:0000313" key="1">
    <source>
        <dbReference type="EMBL" id="RXW16090.1"/>
    </source>
</evidence>
<sequence>MDNLWAPTSACVNYPDFEHSYPSQEHVSADCKIPTVIYYDEDGKPCAIGAETLKEGIEMDAEEMNWSKAYWFKLHLRPKTNATMADRDEIPPLPPNKTVVQVFTDYMRYLHQCAKDYLSETHGALFWKSLEDEILYVLTHPNGWEGPQQATMRNAAILAGFVPDTVEGRSRVSFVTEGEASLHFCLSYGLIINTNADDRSGVVIVDAGKGTIDVTAYRKLSDHNFEEISIPECYFQGSVFVTSRAGKYFDDVPFLKTRFDRNTRHVFRSDDEAHHIQFASHREHDPALKIRAGRLTVPGYILSVSSAYFVL</sequence>
<dbReference type="PANTHER" id="PTHR14187">
    <property type="entry name" value="ALPHA KINASE/ELONGATION FACTOR 2 KINASE"/>
    <property type="match status" value="1"/>
</dbReference>
<dbReference type="AlphaFoldDB" id="A0A4Q2D939"/>
<evidence type="ECO:0000313" key="2">
    <source>
        <dbReference type="Proteomes" id="UP000290288"/>
    </source>
</evidence>
<dbReference type="SUPFAM" id="SSF53067">
    <property type="entry name" value="Actin-like ATPase domain"/>
    <property type="match status" value="1"/>
</dbReference>
<comment type="caution">
    <text evidence="1">The sequence shown here is derived from an EMBL/GenBank/DDBJ whole genome shotgun (WGS) entry which is preliminary data.</text>
</comment>
<dbReference type="Gene3D" id="3.30.420.40">
    <property type="match status" value="1"/>
</dbReference>
<dbReference type="PANTHER" id="PTHR14187:SF5">
    <property type="entry name" value="HEAT SHOCK 70 KDA PROTEIN 12A"/>
    <property type="match status" value="1"/>
</dbReference>
<dbReference type="Proteomes" id="UP000290288">
    <property type="component" value="Unassembled WGS sequence"/>
</dbReference>
<name>A0A4Q2D939_9AGAR</name>
<dbReference type="EMBL" id="SDEE01000476">
    <property type="protein sequence ID" value="RXW16090.1"/>
    <property type="molecule type" value="Genomic_DNA"/>
</dbReference>
<gene>
    <name evidence="1" type="ORF">EST38_g9766</name>
</gene>
<keyword evidence="2" id="KW-1185">Reference proteome</keyword>
<dbReference type="STRING" id="2316362.A0A4Q2D939"/>
<dbReference type="OrthoDB" id="2963168at2759"/>
<reference evidence="1 2" key="1">
    <citation type="submission" date="2019-01" db="EMBL/GenBank/DDBJ databases">
        <title>Draft genome sequence of Psathyrella aberdarensis IHI B618.</title>
        <authorList>
            <person name="Buettner E."/>
            <person name="Kellner H."/>
        </authorList>
    </citation>
    <scope>NUCLEOTIDE SEQUENCE [LARGE SCALE GENOMIC DNA]</scope>
    <source>
        <strain evidence="1 2">IHI B618</strain>
    </source>
</reference>
<protein>
    <submittedName>
        <fullName evidence="1">Uncharacterized protein</fullName>
    </submittedName>
</protein>
<organism evidence="1 2">
    <name type="scientific">Candolleomyces aberdarensis</name>
    <dbReference type="NCBI Taxonomy" id="2316362"/>
    <lineage>
        <taxon>Eukaryota</taxon>
        <taxon>Fungi</taxon>
        <taxon>Dikarya</taxon>
        <taxon>Basidiomycota</taxon>
        <taxon>Agaricomycotina</taxon>
        <taxon>Agaricomycetes</taxon>
        <taxon>Agaricomycetidae</taxon>
        <taxon>Agaricales</taxon>
        <taxon>Agaricineae</taxon>
        <taxon>Psathyrellaceae</taxon>
        <taxon>Candolleomyces</taxon>
    </lineage>
</organism>
<proteinExistence type="predicted"/>
<dbReference type="CDD" id="cd10170">
    <property type="entry name" value="ASKHA_NBD_HSP70"/>
    <property type="match status" value="1"/>
</dbReference>